<organism evidence="4 5">
    <name type="scientific">Eiseniibacteriota bacterium</name>
    <dbReference type="NCBI Taxonomy" id="2212470"/>
    <lineage>
        <taxon>Bacteria</taxon>
        <taxon>Candidatus Eiseniibacteriota</taxon>
    </lineage>
</organism>
<dbReference type="InterPro" id="IPR036866">
    <property type="entry name" value="RibonucZ/Hydroxyglut_hydro"/>
</dbReference>
<dbReference type="InterPro" id="IPR050698">
    <property type="entry name" value="MBL"/>
</dbReference>
<feature type="domain" description="Metallo-beta-lactamase" evidence="2">
    <location>
        <begin position="13"/>
        <end position="251"/>
    </location>
</feature>
<evidence type="ECO:0000313" key="5">
    <source>
        <dbReference type="Proteomes" id="UP000739538"/>
    </source>
</evidence>
<dbReference type="Gene3D" id="3.40.50.10890">
    <property type="match status" value="1"/>
</dbReference>
<evidence type="ECO:0000313" key="4">
    <source>
        <dbReference type="EMBL" id="MCA9756309.1"/>
    </source>
</evidence>
<gene>
    <name evidence="4" type="ORF">KDA27_10955</name>
</gene>
<sequence length="453" mass="50249">MKITFHGAARTVTGSRHLLEVNGKKILLDCGLVQGRRSEADARNRKFPFDPAEIDAVVLSHAHIDHSGALPALVRRGFKGTIFSTLATADLANHMLRDSGFIQEKDVEFINKRNKKRHGRNAEIIEPLYTVEDAEEALEHFSGMRYRIPFPVVPGVECTFVDAGHMLGSAIVSLRIDDRGSERSVVFSGDIGRPHMPIIRDPKHTATPDVLIMESTYGGRDHVPNDQAEDHLAAIMNKICGRRGKLIIPAFSVGRTQEIVYKLTQLRRAGKISSCPIFVDSPLAVKATDVFDRHPECYDAEIRKIMREQGDPFGMEDITYIKSVEESKALNDRKGPFTVISASGMMEGGRVLHHLRNSISNPENAILIVGYQAEHTLGRKILRGDEEVSIYGEPFPVRAEVFVMNELSAHADRGELMDWYEKNEGTPQQVFLVHGDEDQSTALAPIGVGGESV</sequence>
<evidence type="ECO:0000259" key="3">
    <source>
        <dbReference type="SMART" id="SM01027"/>
    </source>
</evidence>
<evidence type="ECO:0000259" key="2">
    <source>
        <dbReference type="SMART" id="SM00849"/>
    </source>
</evidence>
<dbReference type="Pfam" id="PF12706">
    <property type="entry name" value="Lactamase_B_2"/>
    <property type="match status" value="1"/>
</dbReference>
<evidence type="ECO:0000256" key="1">
    <source>
        <dbReference type="ARBA" id="ARBA00022801"/>
    </source>
</evidence>
<feature type="non-terminal residue" evidence="4">
    <location>
        <position position="453"/>
    </location>
</feature>
<dbReference type="PANTHER" id="PTHR11203">
    <property type="entry name" value="CLEAVAGE AND POLYADENYLATION SPECIFICITY FACTOR FAMILY MEMBER"/>
    <property type="match status" value="1"/>
</dbReference>
<reference evidence="4" key="1">
    <citation type="submission" date="2020-04" db="EMBL/GenBank/DDBJ databases">
        <authorList>
            <person name="Zhang T."/>
        </authorList>
    </citation>
    <scope>NUCLEOTIDE SEQUENCE</scope>
    <source>
        <strain evidence="4">HKST-UBA02</strain>
    </source>
</reference>
<dbReference type="AlphaFoldDB" id="A0A956NBU6"/>
<dbReference type="CDD" id="cd16295">
    <property type="entry name" value="TTHA0252-CPSF-like_MBL-fold"/>
    <property type="match status" value="1"/>
</dbReference>
<dbReference type="Pfam" id="PF07521">
    <property type="entry name" value="RMMBL"/>
    <property type="match status" value="1"/>
</dbReference>
<dbReference type="Pfam" id="PF10996">
    <property type="entry name" value="Beta-Casp"/>
    <property type="match status" value="1"/>
</dbReference>
<name>A0A956NBU6_UNCEI</name>
<comment type="caution">
    <text evidence="4">The sequence shown here is derived from an EMBL/GenBank/DDBJ whole genome shotgun (WGS) entry which is preliminary data.</text>
</comment>
<proteinExistence type="predicted"/>
<dbReference type="SMART" id="SM01027">
    <property type="entry name" value="Beta-Casp"/>
    <property type="match status" value="1"/>
</dbReference>
<dbReference type="PANTHER" id="PTHR11203:SF37">
    <property type="entry name" value="INTEGRATOR COMPLEX SUBUNIT 11"/>
    <property type="match status" value="1"/>
</dbReference>
<dbReference type="Proteomes" id="UP000739538">
    <property type="component" value="Unassembled WGS sequence"/>
</dbReference>
<keyword evidence="1" id="KW-0378">Hydrolase</keyword>
<dbReference type="InterPro" id="IPR011108">
    <property type="entry name" value="RMMBL"/>
</dbReference>
<dbReference type="SUPFAM" id="SSF56281">
    <property type="entry name" value="Metallo-hydrolase/oxidoreductase"/>
    <property type="match status" value="1"/>
</dbReference>
<protein>
    <submittedName>
        <fullName evidence="4">MBL fold metallo-hydrolase</fullName>
    </submittedName>
</protein>
<dbReference type="GO" id="GO:0004521">
    <property type="term" value="F:RNA endonuclease activity"/>
    <property type="evidence" value="ECO:0007669"/>
    <property type="project" value="TreeGrafter"/>
</dbReference>
<accession>A0A956NBU6</accession>
<dbReference type="Gene3D" id="3.60.15.10">
    <property type="entry name" value="Ribonuclease Z/Hydroxyacylglutathione hydrolase-like"/>
    <property type="match status" value="1"/>
</dbReference>
<dbReference type="EMBL" id="JAGQHS010000049">
    <property type="protein sequence ID" value="MCA9756309.1"/>
    <property type="molecule type" value="Genomic_DNA"/>
</dbReference>
<dbReference type="InterPro" id="IPR022712">
    <property type="entry name" value="Beta_Casp"/>
</dbReference>
<reference evidence="4" key="2">
    <citation type="journal article" date="2021" name="Microbiome">
        <title>Successional dynamics and alternative stable states in a saline activated sludge microbial community over 9 years.</title>
        <authorList>
            <person name="Wang Y."/>
            <person name="Ye J."/>
            <person name="Ju F."/>
            <person name="Liu L."/>
            <person name="Boyd J.A."/>
            <person name="Deng Y."/>
            <person name="Parks D.H."/>
            <person name="Jiang X."/>
            <person name="Yin X."/>
            <person name="Woodcroft B.J."/>
            <person name="Tyson G.W."/>
            <person name="Hugenholtz P."/>
            <person name="Polz M.F."/>
            <person name="Zhang T."/>
        </authorList>
    </citation>
    <scope>NUCLEOTIDE SEQUENCE</scope>
    <source>
        <strain evidence="4">HKST-UBA02</strain>
    </source>
</reference>
<dbReference type="InterPro" id="IPR001279">
    <property type="entry name" value="Metallo-B-lactamas"/>
</dbReference>
<dbReference type="SMART" id="SM00849">
    <property type="entry name" value="Lactamase_B"/>
    <property type="match status" value="1"/>
</dbReference>
<feature type="domain" description="Beta-Casp" evidence="3">
    <location>
        <begin position="256"/>
        <end position="381"/>
    </location>
</feature>
<dbReference type="GO" id="GO:0016787">
    <property type="term" value="F:hydrolase activity"/>
    <property type="evidence" value="ECO:0007669"/>
    <property type="project" value="UniProtKB-KW"/>
</dbReference>